<evidence type="ECO:0000313" key="2">
    <source>
        <dbReference type="EMBL" id="KIL67532.1"/>
    </source>
</evidence>
<dbReference type="Proteomes" id="UP000054549">
    <property type="component" value="Unassembled WGS sequence"/>
</dbReference>
<proteinExistence type="predicted"/>
<dbReference type="HOGENOM" id="CLU_2468555_0_0_1"/>
<keyword evidence="3" id="KW-1185">Reference proteome</keyword>
<dbReference type="EMBL" id="KN818231">
    <property type="protein sequence ID" value="KIL67532.1"/>
    <property type="molecule type" value="Genomic_DNA"/>
</dbReference>
<organism evidence="2 3">
    <name type="scientific">Amanita muscaria (strain Koide BX008)</name>
    <dbReference type="NCBI Taxonomy" id="946122"/>
    <lineage>
        <taxon>Eukaryota</taxon>
        <taxon>Fungi</taxon>
        <taxon>Dikarya</taxon>
        <taxon>Basidiomycota</taxon>
        <taxon>Agaricomycotina</taxon>
        <taxon>Agaricomycetes</taxon>
        <taxon>Agaricomycetidae</taxon>
        <taxon>Agaricales</taxon>
        <taxon>Pluteineae</taxon>
        <taxon>Amanitaceae</taxon>
        <taxon>Amanita</taxon>
    </lineage>
</organism>
<evidence type="ECO:0000256" key="1">
    <source>
        <dbReference type="SAM" id="MobiDB-lite"/>
    </source>
</evidence>
<evidence type="ECO:0000313" key="3">
    <source>
        <dbReference type="Proteomes" id="UP000054549"/>
    </source>
</evidence>
<feature type="compositionally biased region" description="Polar residues" evidence="1">
    <location>
        <begin position="1"/>
        <end position="10"/>
    </location>
</feature>
<dbReference type="AlphaFoldDB" id="A0A0C2X0D1"/>
<feature type="region of interest" description="Disordered" evidence="1">
    <location>
        <begin position="1"/>
        <end position="26"/>
    </location>
</feature>
<name>A0A0C2X0D1_AMAMK</name>
<sequence length="88" mass="9612">MQRVATSKEPTPTLPPSLAGPASSNIPFYRTASQDIIEVVDDEDNEDKENVPIATRHVRRRTNNGSQELELGGRPLIPGDVIDLSDSD</sequence>
<dbReference type="InParanoid" id="A0A0C2X0D1"/>
<reference evidence="2 3" key="1">
    <citation type="submission" date="2014-04" db="EMBL/GenBank/DDBJ databases">
        <title>Evolutionary Origins and Diversification of the Mycorrhizal Mutualists.</title>
        <authorList>
            <consortium name="DOE Joint Genome Institute"/>
            <consortium name="Mycorrhizal Genomics Consortium"/>
            <person name="Kohler A."/>
            <person name="Kuo A."/>
            <person name="Nagy L.G."/>
            <person name="Floudas D."/>
            <person name="Copeland A."/>
            <person name="Barry K.W."/>
            <person name="Cichocki N."/>
            <person name="Veneault-Fourrey C."/>
            <person name="LaButti K."/>
            <person name="Lindquist E.A."/>
            <person name="Lipzen A."/>
            <person name="Lundell T."/>
            <person name="Morin E."/>
            <person name="Murat C."/>
            <person name="Riley R."/>
            <person name="Ohm R."/>
            <person name="Sun H."/>
            <person name="Tunlid A."/>
            <person name="Henrissat B."/>
            <person name="Grigoriev I.V."/>
            <person name="Hibbett D.S."/>
            <person name="Martin F."/>
        </authorList>
    </citation>
    <scope>NUCLEOTIDE SEQUENCE [LARGE SCALE GENOMIC DNA]</scope>
    <source>
        <strain evidence="2 3">Koide BX008</strain>
    </source>
</reference>
<protein>
    <submittedName>
        <fullName evidence="2">Uncharacterized protein</fullName>
    </submittedName>
</protein>
<gene>
    <name evidence="2" type="ORF">M378DRAFT_159346</name>
</gene>
<accession>A0A0C2X0D1</accession>